<feature type="region of interest" description="Disordered" evidence="1">
    <location>
        <begin position="224"/>
        <end position="498"/>
    </location>
</feature>
<feature type="compositionally biased region" description="Polar residues" evidence="1">
    <location>
        <begin position="1109"/>
        <end position="1118"/>
    </location>
</feature>
<dbReference type="KEGG" id="atr:18427088"/>
<dbReference type="OMA" id="IVHSNEL"/>
<keyword evidence="4" id="KW-1185">Reference proteome</keyword>
<feature type="compositionally biased region" description="Polar residues" evidence="1">
    <location>
        <begin position="929"/>
        <end position="950"/>
    </location>
</feature>
<feature type="compositionally biased region" description="Basic and acidic residues" evidence="1">
    <location>
        <begin position="982"/>
        <end position="995"/>
    </location>
</feature>
<feature type="compositionally biased region" description="Polar residues" evidence="1">
    <location>
        <begin position="734"/>
        <end position="746"/>
    </location>
</feature>
<keyword evidence="2" id="KW-0812">Transmembrane</keyword>
<feature type="compositionally biased region" description="Low complexity" evidence="1">
    <location>
        <begin position="817"/>
        <end position="827"/>
    </location>
</feature>
<dbReference type="eggNOG" id="ENOG502QTXB">
    <property type="taxonomic scope" value="Eukaryota"/>
</dbReference>
<feature type="region of interest" description="Disordered" evidence="1">
    <location>
        <begin position="1432"/>
        <end position="1509"/>
    </location>
</feature>
<dbReference type="STRING" id="13333.W1NQ78"/>
<feature type="compositionally biased region" description="Polar residues" evidence="1">
    <location>
        <begin position="439"/>
        <end position="453"/>
    </location>
</feature>
<feature type="region of interest" description="Disordered" evidence="1">
    <location>
        <begin position="817"/>
        <end position="995"/>
    </location>
</feature>
<feature type="compositionally biased region" description="Basic and acidic residues" evidence="1">
    <location>
        <begin position="1340"/>
        <end position="1381"/>
    </location>
</feature>
<protein>
    <submittedName>
        <fullName evidence="3">Uncharacterized protein</fullName>
    </submittedName>
</protein>
<feature type="compositionally biased region" description="Basic and acidic residues" evidence="1">
    <location>
        <begin position="419"/>
        <end position="438"/>
    </location>
</feature>
<feature type="region of interest" description="Disordered" evidence="1">
    <location>
        <begin position="1155"/>
        <end position="1178"/>
    </location>
</feature>
<feature type="compositionally biased region" description="Acidic residues" evidence="1">
    <location>
        <begin position="608"/>
        <end position="620"/>
    </location>
</feature>
<dbReference type="PANTHER" id="PTHR33870">
    <property type="entry name" value="CARDIOMYOPATHY-ASSOCIATED PROTEIN"/>
    <property type="match status" value="1"/>
</dbReference>
<feature type="compositionally biased region" description="Basic and acidic residues" evidence="1">
    <location>
        <begin position="1317"/>
        <end position="1328"/>
    </location>
</feature>
<feature type="region of interest" description="Disordered" evidence="1">
    <location>
        <begin position="1079"/>
        <end position="1127"/>
    </location>
</feature>
<keyword evidence="2" id="KW-1133">Transmembrane helix</keyword>
<feature type="compositionally biased region" description="Basic and acidic residues" evidence="1">
    <location>
        <begin position="701"/>
        <end position="710"/>
    </location>
</feature>
<dbReference type="Gramene" id="ERM99061">
    <property type="protein sequence ID" value="ERM99061"/>
    <property type="gene ID" value="AMTR_s00101p00086830"/>
</dbReference>
<feature type="compositionally biased region" description="Low complexity" evidence="1">
    <location>
        <begin position="1496"/>
        <end position="1509"/>
    </location>
</feature>
<evidence type="ECO:0000256" key="2">
    <source>
        <dbReference type="SAM" id="Phobius"/>
    </source>
</evidence>
<dbReference type="Proteomes" id="UP000017836">
    <property type="component" value="Unassembled WGS sequence"/>
</dbReference>
<feature type="compositionally biased region" description="Basic and acidic residues" evidence="1">
    <location>
        <begin position="647"/>
        <end position="676"/>
    </location>
</feature>
<keyword evidence="2" id="KW-0472">Membrane</keyword>
<feature type="compositionally biased region" description="Acidic residues" evidence="1">
    <location>
        <begin position="895"/>
        <end position="905"/>
    </location>
</feature>
<organism evidence="3 4">
    <name type="scientific">Amborella trichopoda</name>
    <dbReference type="NCBI Taxonomy" id="13333"/>
    <lineage>
        <taxon>Eukaryota</taxon>
        <taxon>Viridiplantae</taxon>
        <taxon>Streptophyta</taxon>
        <taxon>Embryophyta</taxon>
        <taxon>Tracheophyta</taxon>
        <taxon>Spermatophyta</taxon>
        <taxon>Magnoliopsida</taxon>
        <taxon>Amborellales</taxon>
        <taxon>Amborellaceae</taxon>
        <taxon>Amborella</taxon>
    </lineage>
</organism>
<feature type="region of interest" description="Disordered" evidence="1">
    <location>
        <begin position="1317"/>
        <end position="1420"/>
    </location>
</feature>
<reference evidence="4" key="1">
    <citation type="journal article" date="2013" name="Science">
        <title>The Amborella genome and the evolution of flowering plants.</title>
        <authorList>
            <consortium name="Amborella Genome Project"/>
        </authorList>
    </citation>
    <scope>NUCLEOTIDE SEQUENCE [LARGE SCALE GENOMIC DNA]</scope>
</reference>
<feature type="compositionally biased region" description="Basic and acidic residues" evidence="1">
    <location>
        <begin position="280"/>
        <end position="289"/>
    </location>
</feature>
<proteinExistence type="predicted"/>
<feature type="compositionally biased region" description="Basic and acidic residues" evidence="1">
    <location>
        <begin position="621"/>
        <end position="630"/>
    </location>
</feature>
<dbReference type="PANTHER" id="PTHR33870:SF4">
    <property type="entry name" value="CARDIOMYOPATHY-ASSOCIATED PROTEIN"/>
    <property type="match status" value="1"/>
</dbReference>
<evidence type="ECO:0000313" key="4">
    <source>
        <dbReference type="Proteomes" id="UP000017836"/>
    </source>
</evidence>
<feature type="transmembrane region" description="Helical" evidence="2">
    <location>
        <begin position="52"/>
        <end position="74"/>
    </location>
</feature>
<feature type="compositionally biased region" description="Polar residues" evidence="1">
    <location>
        <begin position="872"/>
        <end position="889"/>
    </location>
</feature>
<feature type="compositionally biased region" description="Basic and acidic residues" evidence="1">
    <location>
        <begin position="1450"/>
        <end position="1474"/>
    </location>
</feature>
<feature type="compositionally biased region" description="Basic and acidic residues" evidence="1">
    <location>
        <begin position="1080"/>
        <end position="1093"/>
    </location>
</feature>
<feature type="compositionally biased region" description="Low complexity" evidence="1">
    <location>
        <begin position="913"/>
        <end position="928"/>
    </location>
</feature>
<evidence type="ECO:0000313" key="3">
    <source>
        <dbReference type="EMBL" id="ERM99061.1"/>
    </source>
</evidence>
<accession>W1NQ78</accession>
<dbReference type="HOGENOM" id="CLU_248290_0_0_1"/>
<feature type="compositionally biased region" description="Basic and acidic residues" evidence="1">
    <location>
        <begin position="1411"/>
        <end position="1420"/>
    </location>
</feature>
<feature type="compositionally biased region" description="Basic and acidic residues" evidence="1">
    <location>
        <begin position="1390"/>
        <end position="1404"/>
    </location>
</feature>
<name>W1NQ78_AMBTC</name>
<feature type="region of interest" description="Disordered" evidence="1">
    <location>
        <begin position="596"/>
        <end position="796"/>
    </location>
</feature>
<feature type="compositionally biased region" description="Basic and acidic residues" evidence="1">
    <location>
        <begin position="356"/>
        <end position="367"/>
    </location>
</feature>
<gene>
    <name evidence="3" type="ORF">AMTR_s00101p00086830</name>
</gene>
<sequence>MAFDSKQITFKVKKVVVLFSVSLYRSVRDHPFIWAMACVFVWMYRFFPSLFFFFVSSSPVLVCTAVLLGALLSFGQPQIPEVEEEEAKKNLQISSLKSGVSPDNLFVQREKEREFVSESSDEKRREIVETIEAEVTDDEVGELKCNKGVDFPLTHEEETSFRSIEIEGDERENVVQMHRAVNSVEREGELGSIHLDERLHDRKVDEFSYEKGGYADGLERDEIDDSLSKPSQDTGHLLGGDSLCKPNHETPHFDAKPIEIERVCESSDKAIGETQEEPDSLWKHFKGEDYSSDSDSDCAESSSPDASMADIMPMLDELHPLLDSAPPQPTHGDDSDEESESEQSSQSSDSEEDMAESDRDADIHGEHEEEEEDGDHEPEIAVKWTEDDEKNLMDLGTSELERNRRLENLIAKRRAKKNQRVEDEKNLIDLDSDEKISLSEDQSVTINEQVQSQTPPPPPSPLKRNPFDLPFDEEERERERNEMVAMSPLPSVRQNPFDLPYESVEETRKGSSSRQGFMDFEHRDLYLEGSHGLRMEESYMGEIEPEKHESNVDSLYEPDPQSPISYVVEHVHESAKEQIAHSPVSYVVEHVHKAEPEVLTYKAIPQQDSDEDEAEEEGEVSELHNPRYDRNLSSSFNETESASSDVFHGDNREMRGAVEFKQEQSHLKIDHGHESDSSSSGVTEDSMHETNFGRVEDEEMDRERESESSHYGDFGGTPDNSRSGMYPDYIGEGTSDNTRTRMSPLSSDEMVAKDGDSSSVFGEIEEMSSGLIGGESQRGQDRRVEEPVYDSSPSALEKTISDMARIEECDELLDGKLLSKSSSSVSSDAEIPELGSSMEIENKESMSQEGMSYETEHSPSFSADVEEHSPGGNYSSESGSFQAVSQLKRSISTIEEAESEEECQSSDEKPWRSSSPESSAAEEIQSISKAVSETYGDNDNQGGVSRFSENNQERYEVMEPYSSEPMTLKSPSTSESEDSEEDHSPKGVLKESHKIDSSSVLVAGLTGLQAIEPEHMSSKVDNGQSDIEHELLLLHGKAQEIEPESSGLSVTGFRVLEPMESSLVISEVQYETLLRTISSPRKEEIPEKIHSDFEDGLENDTLALKSSEKNPVQESPHPSSVVDRDHDSIIKEIGEDLLSELDVVGDFRVEVDSNGAKPLLEAEEPAKNLSQNEEDFKEGKDLEAKMATVSEGELEVLEASSVEDINSVLRPLMENETFKSFAQTGLGSNDLEVVERNVGSLETQGGSVDFGESSKSSDLVVLEASTLEDIDSVLKPLSQKDTEKLSDKSIVSEPKSDSELVVVEARSLADIDSILKKETEKLSDKSSDSELNPTSEMEVFEAKSREDIDSVLKQFSEKESDSEHVAEHGSSELEVEAKSLEDIDSVLKQFSEKESEKLDDKSTDSESPSRVAEHGSGELKIIESELESMVAEHGSSVVERNPEPVVLELRSTEEIDTNVREVEAQEPEKMEKETPSGSSSSAIKKKKAGSDKSDSDSSSSSSSTSSDWD</sequence>
<dbReference type="OrthoDB" id="1908091at2759"/>
<dbReference type="EMBL" id="KI395058">
    <property type="protein sequence ID" value="ERM99061.1"/>
    <property type="molecule type" value="Genomic_DNA"/>
</dbReference>
<feature type="compositionally biased region" description="Low complexity" evidence="1">
    <location>
        <begin position="633"/>
        <end position="644"/>
    </location>
</feature>
<feature type="compositionally biased region" description="Basic and acidic residues" evidence="1">
    <location>
        <begin position="246"/>
        <end position="271"/>
    </location>
</feature>
<evidence type="ECO:0000256" key="1">
    <source>
        <dbReference type="SAM" id="MobiDB-lite"/>
    </source>
</evidence>